<accession>A0A1X7U4Q3</accession>
<keyword evidence="4" id="KW-1185">Reference proteome</keyword>
<sequence>MQCIYGRSAVSVDWRRLVLCLSQPYPLPSSQDLLTALSSMRATLDGRNNKMITREEYMSVPIWLDERADEDRNARLKPFFFELFKDNLCDTLDYMNMLMVLCSSPDGQEGFFKALSIIKGEPITSSSDTDIALSELQKVINFGATESAPFHESLQEIYDRVGGGGGEKGGGGGEKGGGDSISTLPLSSLIQDTSLLRLINACNQYHLPDVVSVVIPRPSSMEPRLPTSE</sequence>
<reference evidence="4" key="1">
    <citation type="journal article" date="2010" name="Nature">
        <title>The Amphimedon queenslandica genome and the evolution of animal complexity.</title>
        <authorList>
            <person name="Srivastava M."/>
            <person name="Simakov O."/>
            <person name="Chapman J."/>
            <person name="Fahey B."/>
            <person name="Gauthier M.E."/>
            <person name="Mitros T."/>
            <person name="Richards G.S."/>
            <person name="Conaco C."/>
            <person name="Dacre M."/>
            <person name="Hellsten U."/>
            <person name="Larroux C."/>
            <person name="Putnam N.H."/>
            <person name="Stanke M."/>
            <person name="Adamska M."/>
            <person name="Darling A."/>
            <person name="Degnan S.M."/>
            <person name="Oakley T.H."/>
            <person name="Plachetzki D.C."/>
            <person name="Zhai Y."/>
            <person name="Adamski M."/>
            <person name="Calcino A."/>
            <person name="Cummins S.F."/>
            <person name="Goodstein D.M."/>
            <person name="Harris C."/>
            <person name="Jackson D.J."/>
            <person name="Leys S.P."/>
            <person name="Shu S."/>
            <person name="Woodcroft B.J."/>
            <person name="Vervoort M."/>
            <person name="Kosik K.S."/>
            <person name="Manning G."/>
            <person name="Degnan B.M."/>
            <person name="Rokhsar D.S."/>
        </authorList>
    </citation>
    <scope>NUCLEOTIDE SEQUENCE [LARGE SCALE GENOMIC DNA]</scope>
</reference>
<dbReference type="AlphaFoldDB" id="A0A1X7U4Q3"/>
<dbReference type="eggNOG" id="KOG3078">
    <property type="taxonomic scope" value="Eukaryota"/>
</dbReference>
<proteinExistence type="predicted"/>
<dbReference type="InterPro" id="IPR052634">
    <property type="entry name" value="Sperm_flagellar-bone_growth"/>
</dbReference>
<dbReference type="InParanoid" id="A0A1X7U4Q3"/>
<dbReference type="KEGG" id="aqu:109584793"/>
<protein>
    <recommendedName>
        <fullName evidence="2">SPEF2 C-terminal domain-containing protein</fullName>
    </recommendedName>
</protein>
<feature type="compositionally biased region" description="Gly residues" evidence="1">
    <location>
        <begin position="161"/>
        <end position="178"/>
    </location>
</feature>
<reference evidence="3" key="2">
    <citation type="submission" date="2017-05" db="UniProtKB">
        <authorList>
            <consortium name="EnsemblMetazoa"/>
        </authorList>
    </citation>
    <scope>IDENTIFICATION</scope>
</reference>
<dbReference type="STRING" id="400682.A0A1X7U4Q3"/>
<organism evidence="3">
    <name type="scientific">Amphimedon queenslandica</name>
    <name type="common">Sponge</name>
    <dbReference type="NCBI Taxonomy" id="400682"/>
    <lineage>
        <taxon>Eukaryota</taxon>
        <taxon>Metazoa</taxon>
        <taxon>Porifera</taxon>
        <taxon>Demospongiae</taxon>
        <taxon>Heteroscleromorpha</taxon>
        <taxon>Haplosclerida</taxon>
        <taxon>Niphatidae</taxon>
        <taxon>Amphimedon</taxon>
    </lineage>
</organism>
<gene>
    <name evidence="3" type="primary">109584793</name>
</gene>
<dbReference type="Pfam" id="PF24082">
    <property type="entry name" value="SPEF2_C"/>
    <property type="match status" value="1"/>
</dbReference>
<name>A0A1X7U4Q3_AMPQE</name>
<dbReference type="EnsemblMetazoa" id="XM_020000658.1">
    <property type="protein sequence ID" value="XP_019856217.1"/>
    <property type="gene ID" value="LOC109584793"/>
</dbReference>
<feature type="region of interest" description="Disordered" evidence="1">
    <location>
        <begin position="159"/>
        <end position="178"/>
    </location>
</feature>
<evidence type="ECO:0000256" key="1">
    <source>
        <dbReference type="SAM" id="MobiDB-lite"/>
    </source>
</evidence>
<dbReference type="InterPro" id="IPR056199">
    <property type="entry name" value="SPEF2_C"/>
</dbReference>
<evidence type="ECO:0000259" key="2">
    <source>
        <dbReference type="Pfam" id="PF24082"/>
    </source>
</evidence>
<feature type="domain" description="SPEF2 C-terminal" evidence="2">
    <location>
        <begin position="9"/>
        <end position="123"/>
    </location>
</feature>
<dbReference type="PANTHER" id="PTHR14919">
    <property type="entry name" value="KPL2-RELATED"/>
    <property type="match status" value="1"/>
</dbReference>
<dbReference type="Proteomes" id="UP000007879">
    <property type="component" value="Unassembled WGS sequence"/>
</dbReference>
<dbReference type="PANTHER" id="PTHR14919:SF0">
    <property type="entry name" value="SPERM FLAGELLAR PROTEIN 2"/>
    <property type="match status" value="1"/>
</dbReference>
<dbReference type="EnsemblMetazoa" id="Aqu2.1.22441_001">
    <property type="protein sequence ID" value="Aqu2.1.22441_001"/>
    <property type="gene ID" value="Aqu2.1.22441"/>
</dbReference>
<evidence type="ECO:0000313" key="4">
    <source>
        <dbReference type="Proteomes" id="UP000007879"/>
    </source>
</evidence>
<evidence type="ECO:0000313" key="3">
    <source>
        <dbReference type="EnsemblMetazoa" id="Aqu2.1.22441_001"/>
    </source>
</evidence>